<dbReference type="SMART" id="SM01027">
    <property type="entry name" value="Beta-Casp"/>
    <property type="match status" value="1"/>
</dbReference>
<dbReference type="InterPro" id="IPR036866">
    <property type="entry name" value="RibonucZ/Hydroxyglut_hydro"/>
</dbReference>
<evidence type="ECO:0000313" key="7">
    <source>
        <dbReference type="Proteomes" id="UP000601223"/>
    </source>
</evidence>
<feature type="coiled-coil region" evidence="2">
    <location>
        <begin position="139"/>
        <end position="180"/>
    </location>
</feature>
<proteinExistence type="predicted"/>
<keyword evidence="1" id="KW-0378">Hydrolase</keyword>
<dbReference type="AlphaFoldDB" id="A0A8J3JIA5"/>
<evidence type="ECO:0000259" key="4">
    <source>
        <dbReference type="SMART" id="SM00849"/>
    </source>
</evidence>
<dbReference type="InterPro" id="IPR050698">
    <property type="entry name" value="MBL"/>
</dbReference>
<dbReference type="PANTHER" id="PTHR11203">
    <property type="entry name" value="CLEAVAGE AND POLYADENYLATION SPECIFICITY FACTOR FAMILY MEMBER"/>
    <property type="match status" value="1"/>
</dbReference>
<evidence type="ECO:0000256" key="2">
    <source>
        <dbReference type="SAM" id="Coils"/>
    </source>
</evidence>
<dbReference type="Proteomes" id="UP000601223">
    <property type="component" value="Unassembled WGS sequence"/>
</dbReference>
<feature type="compositionally biased region" description="Basic and acidic residues" evidence="3">
    <location>
        <begin position="202"/>
        <end position="213"/>
    </location>
</feature>
<dbReference type="CDD" id="cd16295">
    <property type="entry name" value="TTHA0252-CPSF-like_MBL-fold"/>
    <property type="match status" value="1"/>
</dbReference>
<dbReference type="InterPro" id="IPR001279">
    <property type="entry name" value="Metallo-B-lactamas"/>
</dbReference>
<dbReference type="SMART" id="SM00849">
    <property type="entry name" value="Lactamase_B"/>
    <property type="match status" value="1"/>
</dbReference>
<keyword evidence="2" id="KW-0175">Coiled coil</keyword>
<feature type="domain" description="Beta-Casp" evidence="5">
    <location>
        <begin position="504"/>
        <end position="613"/>
    </location>
</feature>
<accession>A0A8J3JIA5</accession>
<evidence type="ECO:0000313" key="6">
    <source>
        <dbReference type="EMBL" id="GIF79500.1"/>
    </source>
</evidence>
<evidence type="ECO:0000256" key="3">
    <source>
        <dbReference type="SAM" id="MobiDB-lite"/>
    </source>
</evidence>
<name>A0A8J3JIA5_9ACTN</name>
<organism evidence="6 7">
    <name type="scientific">Catellatospora bangladeshensis</name>
    <dbReference type="NCBI Taxonomy" id="310355"/>
    <lineage>
        <taxon>Bacteria</taxon>
        <taxon>Bacillati</taxon>
        <taxon>Actinomycetota</taxon>
        <taxon>Actinomycetes</taxon>
        <taxon>Micromonosporales</taxon>
        <taxon>Micromonosporaceae</taxon>
        <taxon>Catellatospora</taxon>
    </lineage>
</organism>
<protein>
    <recommendedName>
        <fullName evidence="8">MBL fold metallo-hydrolase</fullName>
    </recommendedName>
</protein>
<dbReference type="SUPFAM" id="SSF56281">
    <property type="entry name" value="Metallo-hydrolase/oxidoreductase"/>
    <property type="match status" value="1"/>
</dbReference>
<dbReference type="RefSeq" id="WP_203741965.1">
    <property type="nucleotide sequence ID" value="NZ_BONF01000005.1"/>
</dbReference>
<dbReference type="Gene3D" id="3.40.50.10890">
    <property type="match status" value="1"/>
</dbReference>
<feature type="domain" description="Metallo-beta-lactamase" evidence="4">
    <location>
        <begin position="270"/>
        <end position="470"/>
    </location>
</feature>
<dbReference type="InterPro" id="IPR011108">
    <property type="entry name" value="RMMBL"/>
</dbReference>
<sequence length="695" mass="73664">MSRTTHRLLAVLVEEAAGQVLATPAYAGRGIDRKRFAEANRSDLLLVIARAGTLRGELAERYAADLAADHALLRDLTGPDPAVAEQAAVRLAVDPRALVPAQVRPAPKPAPTVDERRAERAARTLAEVKAARDLARGRLEWATRERDAARQELEAALTDRDEALAVIESLRAQLEVERRRGGDLLHAADVLARAARPAPPDGDPREREQRGEGAEQVTSRLTGALATAGVDPGAFLAVLDAMRVPSPPPPARTRRRDISLVPLGGGTDIGGSCMLVEVGDVRILVDAGLRSRQLLSEVGPPEIAVARAGRIDAVVVTHAHNDHAGYVPALLADHPALPVICTPDTAALLPTMWADSVKVFERARRAELAAGVAAALPYGPIEAGAARRGIRTAEFGTEVEVHDGVTVELFPAGHILGAAGVVVRAGSSRVVVTGDVSDQPQATVPGLVLADSARGADLLVIESTHCRPGGSPRAFEVQNFLATVAETVAAGGRVLVPAFALGRAQEVALTLRRHLPDVPVLVDGMARQITRIYEQQSEGGDSPLRIFGGQVREVPPDRRRELMASFRRGVVITTSGMLTAGPAVQWARSILPDPAAALLLAGYQDEESPGAALLALADGEETRFLMDTETIEVKARIARFGLSAHADRKGLVSIVNSAAAAEVMLVHGLPGPQREFADHLGRLGKRVVPTRRWQS</sequence>
<dbReference type="GO" id="GO:0016787">
    <property type="term" value="F:hydrolase activity"/>
    <property type="evidence" value="ECO:0007669"/>
    <property type="project" value="UniProtKB-KW"/>
</dbReference>
<comment type="caution">
    <text evidence="6">The sequence shown here is derived from an EMBL/GenBank/DDBJ whole genome shotgun (WGS) entry which is preliminary data.</text>
</comment>
<dbReference type="GO" id="GO:0004521">
    <property type="term" value="F:RNA endonuclease activity"/>
    <property type="evidence" value="ECO:0007669"/>
    <property type="project" value="TreeGrafter"/>
</dbReference>
<dbReference type="Pfam" id="PF10996">
    <property type="entry name" value="Beta-Casp"/>
    <property type="match status" value="1"/>
</dbReference>
<evidence type="ECO:0000259" key="5">
    <source>
        <dbReference type="SMART" id="SM01027"/>
    </source>
</evidence>
<reference evidence="6 7" key="1">
    <citation type="submission" date="2021-01" db="EMBL/GenBank/DDBJ databases">
        <title>Whole genome shotgun sequence of Catellatospora bangladeshensis NBRC 107357.</title>
        <authorList>
            <person name="Komaki H."/>
            <person name="Tamura T."/>
        </authorList>
    </citation>
    <scope>NUCLEOTIDE SEQUENCE [LARGE SCALE GENOMIC DNA]</scope>
    <source>
        <strain evidence="6 7">NBRC 107357</strain>
    </source>
</reference>
<dbReference type="Gene3D" id="3.60.15.10">
    <property type="entry name" value="Ribonuclease Z/Hydroxyacylglutathione hydrolase-like"/>
    <property type="match status" value="1"/>
</dbReference>
<gene>
    <name evidence="6" type="ORF">Cba03nite_08490</name>
</gene>
<feature type="region of interest" description="Disordered" evidence="3">
    <location>
        <begin position="192"/>
        <end position="218"/>
    </location>
</feature>
<dbReference type="PANTHER" id="PTHR11203:SF37">
    <property type="entry name" value="INTEGRATOR COMPLEX SUBUNIT 11"/>
    <property type="match status" value="1"/>
</dbReference>
<dbReference type="EMBL" id="BONF01000005">
    <property type="protein sequence ID" value="GIF79500.1"/>
    <property type="molecule type" value="Genomic_DNA"/>
</dbReference>
<keyword evidence="7" id="KW-1185">Reference proteome</keyword>
<evidence type="ECO:0008006" key="8">
    <source>
        <dbReference type="Google" id="ProtNLM"/>
    </source>
</evidence>
<dbReference type="Pfam" id="PF07521">
    <property type="entry name" value="RMMBL"/>
    <property type="match status" value="1"/>
</dbReference>
<dbReference type="InterPro" id="IPR022712">
    <property type="entry name" value="Beta_Casp"/>
</dbReference>
<evidence type="ECO:0000256" key="1">
    <source>
        <dbReference type="ARBA" id="ARBA00022801"/>
    </source>
</evidence>
<dbReference type="Pfam" id="PF00753">
    <property type="entry name" value="Lactamase_B"/>
    <property type="match status" value="1"/>
</dbReference>